<name>A0A1Q8Q488_9BACI</name>
<dbReference type="OrthoDB" id="2969336at2"/>
<sequence length="123" mass="13952">MLSASGIKPFVTGELAKAAIEADHNHTHRITISFKDREDEHIGDLDIYFVVKGFGREDANEEIDVHFSIPFFSSFGPDGERFLEEAEAMQFIFIHFATEVQDVIDDALDALYEQYEKGSSFTE</sequence>
<keyword evidence="2" id="KW-1185">Reference proteome</keyword>
<proteinExistence type="predicted"/>
<comment type="caution">
    <text evidence="1">The sequence shown here is derived from an EMBL/GenBank/DDBJ whole genome shotgun (WGS) entry which is preliminary data.</text>
</comment>
<dbReference type="STRING" id="1714264.BTO30_11400"/>
<protein>
    <submittedName>
        <fullName evidence="1">Uncharacterized protein</fullName>
    </submittedName>
</protein>
<dbReference type="EMBL" id="MSDU01000024">
    <property type="protein sequence ID" value="OLN22091.1"/>
    <property type="molecule type" value="Genomic_DNA"/>
</dbReference>
<evidence type="ECO:0000313" key="1">
    <source>
        <dbReference type="EMBL" id="OLN22091.1"/>
    </source>
</evidence>
<reference evidence="1 2" key="1">
    <citation type="submission" date="2016-12" db="EMBL/GenBank/DDBJ databases">
        <title>Domibacillus antri genome sequencing.</title>
        <authorList>
            <person name="Verma A."/>
            <person name="Krishnamurthi S."/>
        </authorList>
    </citation>
    <scope>NUCLEOTIDE SEQUENCE [LARGE SCALE GENOMIC DNA]</scope>
    <source>
        <strain evidence="1 2">XD80</strain>
    </source>
</reference>
<organism evidence="1 2">
    <name type="scientific">Domibacillus antri</name>
    <dbReference type="NCBI Taxonomy" id="1714264"/>
    <lineage>
        <taxon>Bacteria</taxon>
        <taxon>Bacillati</taxon>
        <taxon>Bacillota</taxon>
        <taxon>Bacilli</taxon>
        <taxon>Bacillales</taxon>
        <taxon>Bacillaceae</taxon>
        <taxon>Domibacillus</taxon>
    </lineage>
</organism>
<evidence type="ECO:0000313" key="2">
    <source>
        <dbReference type="Proteomes" id="UP000185568"/>
    </source>
</evidence>
<gene>
    <name evidence="1" type="ORF">BTO30_11400</name>
</gene>
<dbReference type="Proteomes" id="UP000185568">
    <property type="component" value="Unassembled WGS sequence"/>
</dbReference>
<dbReference type="RefSeq" id="WP_075398859.1">
    <property type="nucleotide sequence ID" value="NZ_MSDU01000024.1"/>
</dbReference>
<dbReference type="AlphaFoldDB" id="A0A1Q8Q488"/>
<accession>A0A1Q8Q488</accession>